<feature type="compositionally biased region" description="Polar residues" evidence="1">
    <location>
        <begin position="1"/>
        <end position="13"/>
    </location>
</feature>
<name>A0A5N4D6U4_CAMDR</name>
<keyword evidence="3" id="KW-1185">Reference proteome</keyword>
<dbReference type="EMBL" id="JWIN03000015">
    <property type="protein sequence ID" value="KAB1266868.1"/>
    <property type="molecule type" value="Genomic_DNA"/>
</dbReference>
<evidence type="ECO:0000256" key="1">
    <source>
        <dbReference type="SAM" id="MobiDB-lite"/>
    </source>
</evidence>
<reference evidence="2 3" key="1">
    <citation type="journal article" date="2019" name="Mol. Ecol. Resour.">
        <title>Improving Illumina assemblies with Hi-C and long reads: an example with the North African dromedary.</title>
        <authorList>
            <person name="Elbers J.P."/>
            <person name="Rogers M.F."/>
            <person name="Perelman P.L."/>
            <person name="Proskuryakova A.A."/>
            <person name="Serdyukova N.A."/>
            <person name="Johnson W.E."/>
            <person name="Horin P."/>
            <person name="Corander J."/>
            <person name="Murphy D."/>
            <person name="Burger P.A."/>
        </authorList>
    </citation>
    <scope>NUCLEOTIDE SEQUENCE [LARGE SCALE GENOMIC DNA]</scope>
    <source>
        <strain evidence="2">Drom800</strain>
        <tissue evidence="2">Blood</tissue>
    </source>
</reference>
<organism evidence="2 3">
    <name type="scientific">Camelus dromedarius</name>
    <name type="common">Dromedary</name>
    <name type="synonym">Arabian camel</name>
    <dbReference type="NCBI Taxonomy" id="9838"/>
    <lineage>
        <taxon>Eukaryota</taxon>
        <taxon>Metazoa</taxon>
        <taxon>Chordata</taxon>
        <taxon>Craniata</taxon>
        <taxon>Vertebrata</taxon>
        <taxon>Euteleostomi</taxon>
        <taxon>Mammalia</taxon>
        <taxon>Eutheria</taxon>
        <taxon>Laurasiatheria</taxon>
        <taxon>Artiodactyla</taxon>
        <taxon>Tylopoda</taxon>
        <taxon>Camelidae</taxon>
        <taxon>Camelus</taxon>
    </lineage>
</organism>
<dbReference type="Proteomes" id="UP000299084">
    <property type="component" value="Unassembled WGS sequence"/>
</dbReference>
<dbReference type="AlphaFoldDB" id="A0A5N4D6U4"/>
<evidence type="ECO:0000313" key="2">
    <source>
        <dbReference type="EMBL" id="KAB1266868.1"/>
    </source>
</evidence>
<comment type="caution">
    <text evidence="2">The sequence shown here is derived from an EMBL/GenBank/DDBJ whole genome shotgun (WGS) entry which is preliminary data.</text>
</comment>
<gene>
    <name evidence="2" type="ORF">Cadr_000017699</name>
</gene>
<feature type="region of interest" description="Disordered" evidence="1">
    <location>
        <begin position="1"/>
        <end position="44"/>
    </location>
</feature>
<accession>A0A5N4D6U4</accession>
<protein>
    <submittedName>
        <fullName evidence="2">Uncharacterized protein</fullName>
    </submittedName>
</protein>
<sequence>MSQLQDANPGSEMQSEEPQREEAASGGSGDRPAPPSPLRGLLSWPSLGDAFPARNLPCQLGVVWLAPGGLVPGVCVASSQAPKRIRTWSPS</sequence>
<evidence type="ECO:0000313" key="3">
    <source>
        <dbReference type="Proteomes" id="UP000299084"/>
    </source>
</evidence>
<proteinExistence type="predicted"/>